<dbReference type="Proteomes" id="UP000799757">
    <property type="component" value="Unassembled WGS sequence"/>
</dbReference>
<gene>
    <name evidence="2" type="ORF">K505DRAFT_325233</name>
</gene>
<evidence type="ECO:0000313" key="3">
    <source>
        <dbReference type="Proteomes" id="UP000799757"/>
    </source>
</evidence>
<dbReference type="EMBL" id="MU001914">
    <property type="protein sequence ID" value="KAF2793790.1"/>
    <property type="molecule type" value="Genomic_DNA"/>
</dbReference>
<keyword evidence="3" id="KW-1185">Reference proteome</keyword>
<dbReference type="AlphaFoldDB" id="A0A6A6XB63"/>
<dbReference type="InterPro" id="IPR012338">
    <property type="entry name" value="Beta-lactam/transpept-like"/>
</dbReference>
<dbReference type="Pfam" id="PF00144">
    <property type="entry name" value="Beta-lactamase"/>
    <property type="match status" value="1"/>
</dbReference>
<proteinExistence type="predicted"/>
<dbReference type="SUPFAM" id="SSF56601">
    <property type="entry name" value="beta-lactamase/transpeptidase-like"/>
    <property type="match status" value="1"/>
</dbReference>
<protein>
    <submittedName>
        <fullName evidence="2">Beta-lactamase/transpeptidase-like protein</fullName>
    </submittedName>
</protein>
<reference evidence="2" key="1">
    <citation type="journal article" date="2020" name="Stud. Mycol.">
        <title>101 Dothideomycetes genomes: a test case for predicting lifestyles and emergence of pathogens.</title>
        <authorList>
            <person name="Haridas S."/>
            <person name="Albert R."/>
            <person name="Binder M."/>
            <person name="Bloem J."/>
            <person name="Labutti K."/>
            <person name="Salamov A."/>
            <person name="Andreopoulos B."/>
            <person name="Baker S."/>
            <person name="Barry K."/>
            <person name="Bills G."/>
            <person name="Bluhm B."/>
            <person name="Cannon C."/>
            <person name="Castanera R."/>
            <person name="Culley D."/>
            <person name="Daum C."/>
            <person name="Ezra D."/>
            <person name="Gonzalez J."/>
            <person name="Henrissat B."/>
            <person name="Kuo A."/>
            <person name="Liang C."/>
            <person name="Lipzen A."/>
            <person name="Lutzoni F."/>
            <person name="Magnuson J."/>
            <person name="Mondo S."/>
            <person name="Nolan M."/>
            <person name="Ohm R."/>
            <person name="Pangilinan J."/>
            <person name="Park H.-J."/>
            <person name="Ramirez L."/>
            <person name="Alfaro M."/>
            <person name="Sun H."/>
            <person name="Tritt A."/>
            <person name="Yoshinaga Y."/>
            <person name="Zwiers L.-H."/>
            <person name="Turgeon B."/>
            <person name="Goodwin S."/>
            <person name="Spatafora J."/>
            <person name="Crous P."/>
            <person name="Grigoriev I."/>
        </authorList>
    </citation>
    <scope>NUCLEOTIDE SEQUENCE</scope>
    <source>
        <strain evidence="2">CBS 109.77</strain>
    </source>
</reference>
<dbReference type="OrthoDB" id="428260at2759"/>
<accession>A0A6A6XB63</accession>
<dbReference type="InterPro" id="IPR050789">
    <property type="entry name" value="Diverse_Enzym_Activities"/>
</dbReference>
<dbReference type="Gene3D" id="3.40.710.10">
    <property type="entry name" value="DD-peptidase/beta-lactamase superfamily"/>
    <property type="match status" value="1"/>
</dbReference>
<dbReference type="PANTHER" id="PTHR43283">
    <property type="entry name" value="BETA-LACTAMASE-RELATED"/>
    <property type="match status" value="1"/>
</dbReference>
<name>A0A6A6XB63_9PLEO</name>
<dbReference type="PANTHER" id="PTHR43283:SF3">
    <property type="entry name" value="BETA-LACTAMASE FAMILY PROTEIN (AFU_ORTHOLOGUE AFUA_5G07500)"/>
    <property type="match status" value="1"/>
</dbReference>
<sequence length="405" mass="43648">MPLSAQGIQKVKSILDGATSEGKSGAPGLVFVAVDKSGKTLVEHASGTNGVDSTQPLDLDTSFWIASMTKIVTTIAVLQLNEQGKLPLDDAEFVKKLAPEIGEKKVYADGVTPADQQKDVTVRMLLAHTAGFAYSFLDPRVKVNEFTGDVKDIIASPMVNQPGSMWEYGINIDWAGIIVERVTSLSLGDYFQQYIFTPLGITHTAMFPSPEMKANLSKMHFRNPEGTLSEIPHTQGSILSAETDEERGRLFQSGGAGLFARPREYVKILAALLNDGTSPTTGAKILSAKTVNTMFENQIPNQPNFARGGPPPPMPTVANHMPEMYPQEGDPPQGWGLSWFLTLAPGATGRGANTGWWCGLANSYYWVDKERGIAGVLGGQVLPFGDAKVFGAWLQAEKAVYDGLV</sequence>
<evidence type="ECO:0000259" key="1">
    <source>
        <dbReference type="Pfam" id="PF00144"/>
    </source>
</evidence>
<feature type="domain" description="Beta-lactamase-related" evidence="1">
    <location>
        <begin position="25"/>
        <end position="377"/>
    </location>
</feature>
<evidence type="ECO:0000313" key="2">
    <source>
        <dbReference type="EMBL" id="KAF2793790.1"/>
    </source>
</evidence>
<organism evidence="2 3">
    <name type="scientific">Melanomma pulvis-pyrius CBS 109.77</name>
    <dbReference type="NCBI Taxonomy" id="1314802"/>
    <lineage>
        <taxon>Eukaryota</taxon>
        <taxon>Fungi</taxon>
        <taxon>Dikarya</taxon>
        <taxon>Ascomycota</taxon>
        <taxon>Pezizomycotina</taxon>
        <taxon>Dothideomycetes</taxon>
        <taxon>Pleosporomycetidae</taxon>
        <taxon>Pleosporales</taxon>
        <taxon>Melanommataceae</taxon>
        <taxon>Melanomma</taxon>
    </lineage>
</organism>
<dbReference type="InterPro" id="IPR001466">
    <property type="entry name" value="Beta-lactam-related"/>
</dbReference>